<name>A0ACB9E230_CICIN</name>
<evidence type="ECO:0000313" key="2">
    <source>
        <dbReference type="Proteomes" id="UP001055811"/>
    </source>
</evidence>
<accession>A0ACB9E230</accession>
<comment type="caution">
    <text evidence="1">The sequence shown here is derived from an EMBL/GenBank/DDBJ whole genome shotgun (WGS) entry which is preliminary data.</text>
</comment>
<keyword evidence="2" id="KW-1185">Reference proteome</keyword>
<protein>
    <submittedName>
        <fullName evidence="1">Uncharacterized protein</fullName>
    </submittedName>
</protein>
<reference evidence="2" key="1">
    <citation type="journal article" date="2022" name="Mol. Ecol. Resour.">
        <title>The genomes of chicory, endive, great burdock and yacon provide insights into Asteraceae palaeo-polyploidization history and plant inulin production.</title>
        <authorList>
            <person name="Fan W."/>
            <person name="Wang S."/>
            <person name="Wang H."/>
            <person name="Wang A."/>
            <person name="Jiang F."/>
            <person name="Liu H."/>
            <person name="Zhao H."/>
            <person name="Xu D."/>
            <person name="Zhang Y."/>
        </authorList>
    </citation>
    <scope>NUCLEOTIDE SEQUENCE [LARGE SCALE GENOMIC DNA]</scope>
    <source>
        <strain evidence="2">cv. Punajuju</strain>
    </source>
</reference>
<organism evidence="1 2">
    <name type="scientific">Cichorium intybus</name>
    <name type="common">Chicory</name>
    <dbReference type="NCBI Taxonomy" id="13427"/>
    <lineage>
        <taxon>Eukaryota</taxon>
        <taxon>Viridiplantae</taxon>
        <taxon>Streptophyta</taxon>
        <taxon>Embryophyta</taxon>
        <taxon>Tracheophyta</taxon>
        <taxon>Spermatophyta</taxon>
        <taxon>Magnoliopsida</taxon>
        <taxon>eudicotyledons</taxon>
        <taxon>Gunneridae</taxon>
        <taxon>Pentapetalae</taxon>
        <taxon>asterids</taxon>
        <taxon>campanulids</taxon>
        <taxon>Asterales</taxon>
        <taxon>Asteraceae</taxon>
        <taxon>Cichorioideae</taxon>
        <taxon>Cichorieae</taxon>
        <taxon>Cichoriinae</taxon>
        <taxon>Cichorium</taxon>
    </lineage>
</organism>
<dbReference type="EMBL" id="CM042012">
    <property type="protein sequence ID" value="KAI3753038.1"/>
    <property type="molecule type" value="Genomic_DNA"/>
</dbReference>
<proteinExistence type="predicted"/>
<sequence>MANDPTVVFQDLVTSCAKSHTIISSVSQPETHLVSGINAKPENPITSHHEISSQKSKSLSIEIKPPNTISN</sequence>
<evidence type="ECO:0000313" key="1">
    <source>
        <dbReference type="EMBL" id="KAI3753038.1"/>
    </source>
</evidence>
<reference evidence="1 2" key="2">
    <citation type="journal article" date="2022" name="Mol. Ecol. Resour.">
        <title>The genomes of chicory, endive, great burdock and yacon provide insights into Asteraceae paleo-polyploidization history and plant inulin production.</title>
        <authorList>
            <person name="Fan W."/>
            <person name="Wang S."/>
            <person name="Wang H."/>
            <person name="Wang A."/>
            <person name="Jiang F."/>
            <person name="Liu H."/>
            <person name="Zhao H."/>
            <person name="Xu D."/>
            <person name="Zhang Y."/>
        </authorList>
    </citation>
    <scope>NUCLEOTIDE SEQUENCE [LARGE SCALE GENOMIC DNA]</scope>
    <source>
        <strain evidence="2">cv. Punajuju</strain>
        <tissue evidence="1">Leaves</tissue>
    </source>
</reference>
<gene>
    <name evidence="1" type="ORF">L2E82_25082</name>
</gene>
<dbReference type="Proteomes" id="UP001055811">
    <property type="component" value="Linkage Group LG04"/>
</dbReference>